<feature type="transmembrane region" description="Helical" evidence="7">
    <location>
        <begin position="518"/>
        <end position="538"/>
    </location>
</feature>
<keyword evidence="3 7" id="KW-0812">Transmembrane</keyword>
<feature type="transmembrane region" description="Helical" evidence="7">
    <location>
        <begin position="221"/>
        <end position="243"/>
    </location>
</feature>
<feature type="transmembrane region" description="Helical" evidence="7">
    <location>
        <begin position="388"/>
        <end position="410"/>
    </location>
</feature>
<feature type="signal peptide" evidence="7">
    <location>
        <begin position="1"/>
        <end position="24"/>
    </location>
</feature>
<feature type="transmembrane region" description="Helical" evidence="7">
    <location>
        <begin position="287"/>
        <end position="311"/>
    </location>
</feature>
<dbReference type="Pfam" id="PF02990">
    <property type="entry name" value="EMP70"/>
    <property type="match status" value="1"/>
</dbReference>
<sequence length="588" mass="67876">MSNLTRICQLLIFLSIGSLHFVKSDEHNHVYEDNEQVVVWMSTVGPYSNRQETYSYFSLPFCKGLKRDINHYHETLSEALQGIELSVSGLEVHFKENVPFTEFCGIELNEYNLKAFLFAVKSQYLYQMYIDNFPLWGVVGPPPDDKDDKNQYIYTHKKFDIGYNGNQIVDVNFTADNKIKLEPNIHVPFSYEVNWYKSDIKFDDRFDKYLLPNFFQHRIHWFSIFNSFMMVIFLVGLVSMILMRTLRKDYARYSRDEEMDDIERDLGDEYGWKQVHGDVFRPVSQPILFTALVGSGYQVTIVILCVIIFAILGELYTERGSILTTAILTYAATSPVNGYTGGGLYARMGGRIWITQMLLSASMLPLMVCGTAFFINFIAMYYHASRAIPFGSMVAVTCICIFVILPLTLVGTILGRNLAGTPDAPCRVNAVPRPIPEKKWFMEPLVIIILGGILPFGSIFIEMYFILTSFWVYKIYYVYYGFMLLVFIILLVVTVCVTIVCTYFLLNAEDYRWQWTSFLAAGSTSGYVYLYSFYYFFFKTKMYGLFQTTFYFGYMALFSLTLGIMCGTIGYVGTNYFVRKIYSTVKID</sequence>
<keyword evidence="5 7" id="KW-1133">Transmembrane helix</keyword>
<accession>A0A834XVX3</accession>
<dbReference type="PANTHER" id="PTHR10766">
    <property type="entry name" value="TRANSMEMBRANE 9 SUPERFAMILY PROTEIN"/>
    <property type="match status" value="1"/>
</dbReference>
<evidence type="ECO:0000256" key="6">
    <source>
        <dbReference type="ARBA" id="ARBA00023136"/>
    </source>
</evidence>
<comment type="subcellular location">
    <subcellularLocation>
        <location evidence="1">Membrane</location>
        <topology evidence="1">Multi-pass membrane protein</topology>
    </subcellularLocation>
</comment>
<dbReference type="GO" id="GO:0072657">
    <property type="term" value="P:protein localization to membrane"/>
    <property type="evidence" value="ECO:0007669"/>
    <property type="project" value="TreeGrafter"/>
</dbReference>
<evidence type="ECO:0000313" key="9">
    <source>
        <dbReference type="Proteomes" id="UP000639338"/>
    </source>
</evidence>
<evidence type="ECO:0000256" key="5">
    <source>
        <dbReference type="ARBA" id="ARBA00022989"/>
    </source>
</evidence>
<evidence type="ECO:0000256" key="3">
    <source>
        <dbReference type="ARBA" id="ARBA00022692"/>
    </source>
</evidence>
<evidence type="ECO:0000256" key="4">
    <source>
        <dbReference type="ARBA" id="ARBA00022729"/>
    </source>
</evidence>
<proteinExistence type="inferred from homology"/>
<evidence type="ECO:0000256" key="7">
    <source>
        <dbReference type="RuleBase" id="RU363079"/>
    </source>
</evidence>
<protein>
    <recommendedName>
        <fullName evidence="7">Transmembrane 9 superfamily member</fullName>
    </recommendedName>
</protein>
<name>A0A834XVX3_APHGI</name>
<dbReference type="AlphaFoldDB" id="A0A834XVX3"/>
<dbReference type="Proteomes" id="UP000639338">
    <property type="component" value="Unassembled WGS sequence"/>
</dbReference>
<feature type="transmembrane region" description="Helical" evidence="7">
    <location>
        <begin position="445"/>
        <end position="467"/>
    </location>
</feature>
<dbReference type="PANTHER" id="PTHR10766:SF41">
    <property type="entry name" value="TRANSMEMBRANE 9 SUPERFAMILY MEMBER 3"/>
    <property type="match status" value="1"/>
</dbReference>
<dbReference type="OrthoDB" id="1666796at2759"/>
<keyword evidence="4 7" id="KW-0732">Signal</keyword>
<organism evidence="8 9">
    <name type="scientific">Aphidius gifuensis</name>
    <name type="common">Parasitoid wasp</name>
    <dbReference type="NCBI Taxonomy" id="684658"/>
    <lineage>
        <taxon>Eukaryota</taxon>
        <taxon>Metazoa</taxon>
        <taxon>Ecdysozoa</taxon>
        <taxon>Arthropoda</taxon>
        <taxon>Hexapoda</taxon>
        <taxon>Insecta</taxon>
        <taxon>Pterygota</taxon>
        <taxon>Neoptera</taxon>
        <taxon>Endopterygota</taxon>
        <taxon>Hymenoptera</taxon>
        <taxon>Apocrita</taxon>
        <taxon>Ichneumonoidea</taxon>
        <taxon>Braconidae</taxon>
        <taxon>Aphidiinae</taxon>
        <taxon>Aphidius</taxon>
    </lineage>
</organism>
<feature type="transmembrane region" description="Helical" evidence="7">
    <location>
        <begin position="358"/>
        <end position="382"/>
    </location>
</feature>
<dbReference type="GO" id="GO:0016020">
    <property type="term" value="C:membrane"/>
    <property type="evidence" value="ECO:0007669"/>
    <property type="project" value="UniProtKB-SubCell"/>
</dbReference>
<keyword evidence="9" id="KW-1185">Reference proteome</keyword>
<gene>
    <name evidence="8" type="ORF">HCN44_010587</name>
</gene>
<comment type="caution">
    <text evidence="8">The sequence shown here is derived from an EMBL/GenBank/DDBJ whole genome shotgun (WGS) entry which is preliminary data.</text>
</comment>
<keyword evidence="6 7" id="KW-0472">Membrane</keyword>
<feature type="transmembrane region" description="Helical" evidence="7">
    <location>
        <begin position="550"/>
        <end position="572"/>
    </location>
</feature>
<evidence type="ECO:0000256" key="1">
    <source>
        <dbReference type="ARBA" id="ARBA00004141"/>
    </source>
</evidence>
<comment type="similarity">
    <text evidence="2 7">Belongs to the nonaspanin (TM9SF) (TC 9.A.2) family.</text>
</comment>
<evidence type="ECO:0000313" key="8">
    <source>
        <dbReference type="EMBL" id="KAF7991786.1"/>
    </source>
</evidence>
<feature type="transmembrane region" description="Helical" evidence="7">
    <location>
        <begin position="323"/>
        <end position="346"/>
    </location>
</feature>
<evidence type="ECO:0000256" key="2">
    <source>
        <dbReference type="ARBA" id="ARBA00005227"/>
    </source>
</evidence>
<dbReference type="InterPro" id="IPR004240">
    <property type="entry name" value="EMP70"/>
</dbReference>
<reference evidence="8 9" key="1">
    <citation type="submission" date="2020-08" db="EMBL/GenBank/DDBJ databases">
        <title>Aphidius gifuensis genome sequencing and assembly.</title>
        <authorList>
            <person name="Du Z."/>
        </authorList>
    </citation>
    <scope>NUCLEOTIDE SEQUENCE [LARGE SCALE GENOMIC DNA]</scope>
    <source>
        <strain evidence="8">YNYX2018</strain>
        <tissue evidence="8">Adults</tissue>
    </source>
</reference>
<feature type="chain" id="PRO_5033107246" description="Transmembrane 9 superfamily member" evidence="7">
    <location>
        <begin position="25"/>
        <end position="588"/>
    </location>
</feature>
<feature type="transmembrane region" description="Helical" evidence="7">
    <location>
        <begin position="479"/>
        <end position="506"/>
    </location>
</feature>
<dbReference type="EMBL" id="JACMRX010000004">
    <property type="protein sequence ID" value="KAF7991786.1"/>
    <property type="molecule type" value="Genomic_DNA"/>
</dbReference>